<dbReference type="OrthoDB" id="686405at2759"/>
<dbReference type="AlphaFoldDB" id="A0A843UVS5"/>
<organism evidence="1 2">
    <name type="scientific">Colocasia esculenta</name>
    <name type="common">Wild taro</name>
    <name type="synonym">Arum esculentum</name>
    <dbReference type="NCBI Taxonomy" id="4460"/>
    <lineage>
        <taxon>Eukaryota</taxon>
        <taxon>Viridiplantae</taxon>
        <taxon>Streptophyta</taxon>
        <taxon>Embryophyta</taxon>
        <taxon>Tracheophyta</taxon>
        <taxon>Spermatophyta</taxon>
        <taxon>Magnoliopsida</taxon>
        <taxon>Liliopsida</taxon>
        <taxon>Araceae</taxon>
        <taxon>Aroideae</taxon>
        <taxon>Colocasieae</taxon>
        <taxon>Colocasia</taxon>
    </lineage>
</organism>
<dbReference type="PANTHER" id="PTHR31286">
    <property type="entry name" value="GLYCINE-RICH CELL WALL STRUCTURAL PROTEIN 1.8-LIKE"/>
    <property type="match status" value="1"/>
</dbReference>
<comment type="caution">
    <text evidence="1">The sequence shown here is derived from an EMBL/GenBank/DDBJ whole genome shotgun (WGS) entry which is preliminary data.</text>
</comment>
<dbReference type="InterPro" id="IPR040256">
    <property type="entry name" value="At4g02000-like"/>
</dbReference>
<evidence type="ECO:0000313" key="1">
    <source>
        <dbReference type="EMBL" id="MQL86696.1"/>
    </source>
</evidence>
<evidence type="ECO:0000313" key="2">
    <source>
        <dbReference type="Proteomes" id="UP000652761"/>
    </source>
</evidence>
<proteinExistence type="predicted"/>
<dbReference type="PANTHER" id="PTHR31286:SF180">
    <property type="entry name" value="OS10G0362600 PROTEIN"/>
    <property type="match status" value="1"/>
</dbReference>
<sequence length="190" mass="20442">MAALGGPPPAGGISFAKVVAASLALHEVGTKVHLPAFTDHGEPVVFFSKEEMAASLKPFLFAVVAKTAYGRPTFPEIRNVGPVLQISHATELLLNMKAARVCIELDLTKPRPDRLWIGMGNIGGYWQDITYINLPLYCFSCHRLGHSKDVCRSVGGGNQRQTTAASVNPNPQRVWMPVHEGLPADVGEGS</sequence>
<protein>
    <recommendedName>
        <fullName evidence="3">DUF4283 domain-containing protein</fullName>
    </recommendedName>
</protein>
<dbReference type="Proteomes" id="UP000652761">
    <property type="component" value="Unassembled WGS sequence"/>
</dbReference>
<reference evidence="1" key="1">
    <citation type="submission" date="2017-07" db="EMBL/GenBank/DDBJ databases">
        <title>Taro Niue Genome Assembly and Annotation.</title>
        <authorList>
            <person name="Atibalentja N."/>
            <person name="Keating K."/>
            <person name="Fields C.J."/>
        </authorList>
    </citation>
    <scope>NUCLEOTIDE SEQUENCE</scope>
    <source>
        <strain evidence="1">Niue_2</strain>
        <tissue evidence="1">Leaf</tissue>
    </source>
</reference>
<accession>A0A843UVS5</accession>
<gene>
    <name evidence="1" type="ORF">Taro_019235</name>
</gene>
<dbReference type="EMBL" id="NMUH01000920">
    <property type="protein sequence ID" value="MQL86696.1"/>
    <property type="molecule type" value="Genomic_DNA"/>
</dbReference>
<name>A0A843UVS5_COLES</name>
<keyword evidence="2" id="KW-1185">Reference proteome</keyword>
<evidence type="ECO:0008006" key="3">
    <source>
        <dbReference type="Google" id="ProtNLM"/>
    </source>
</evidence>